<dbReference type="Proteomes" id="UP000298471">
    <property type="component" value="Unassembled WGS sequence"/>
</dbReference>
<feature type="domain" description="DUF4142" evidence="3">
    <location>
        <begin position="93"/>
        <end position="226"/>
    </location>
</feature>
<dbReference type="Pfam" id="PF13628">
    <property type="entry name" value="DUF4142"/>
    <property type="match status" value="1"/>
</dbReference>
<dbReference type="PANTHER" id="PTHR38593">
    <property type="entry name" value="BLR2558 PROTEIN"/>
    <property type="match status" value="1"/>
</dbReference>
<evidence type="ECO:0000313" key="5">
    <source>
        <dbReference type="Proteomes" id="UP000298471"/>
    </source>
</evidence>
<dbReference type="AlphaFoldDB" id="A0A4Z0Q9T8"/>
<reference evidence="4 5" key="1">
    <citation type="submission" date="2019-04" db="EMBL/GenBank/DDBJ databases">
        <authorList>
            <person name="Feng G."/>
            <person name="Zhang J."/>
            <person name="Zhu H."/>
        </authorList>
    </citation>
    <scope>NUCLEOTIDE SEQUENCE [LARGE SCALE GENOMIC DNA]</scope>
    <source>
        <strain evidence="4 5">9PBR-1</strain>
    </source>
</reference>
<name>A0A4Z0Q9T8_9BACT</name>
<feature type="compositionally biased region" description="Low complexity" evidence="1">
    <location>
        <begin position="61"/>
        <end position="79"/>
    </location>
</feature>
<feature type="chain" id="PRO_5021384883" evidence="2">
    <location>
        <begin position="21"/>
        <end position="231"/>
    </location>
</feature>
<dbReference type="PANTHER" id="PTHR38593:SF1">
    <property type="entry name" value="BLR2558 PROTEIN"/>
    <property type="match status" value="1"/>
</dbReference>
<sequence length="231" mass="24167">MKRISMSLLCASLMTLGACSSNDGQTTSSDTNTNSEVAGGNAGDNYMNNATNGDTASTSMPADASAAGSAAATGTAPADMNANSSGATAPHSTDPEFMMSAAHSDQNEIQLSKLVLAKGATGMTKQHADMMIKDHTKSTADLKAIAQKKGVTLPTDMDAEHKAIAKQMETLSGAELDKKFMDQMVLDHQKTLNTLKAHQTMTKDADLQGFIGKVTPVVQGHLDMSKKHSDM</sequence>
<dbReference type="PROSITE" id="PS51257">
    <property type="entry name" value="PROKAR_LIPOPROTEIN"/>
    <property type="match status" value="1"/>
</dbReference>
<feature type="region of interest" description="Disordered" evidence="1">
    <location>
        <begin position="21"/>
        <end position="94"/>
    </location>
</feature>
<protein>
    <submittedName>
        <fullName evidence="4">DUF4142 domain-containing protein</fullName>
    </submittedName>
</protein>
<dbReference type="OrthoDB" id="883203at2"/>
<feature type="signal peptide" evidence="2">
    <location>
        <begin position="1"/>
        <end position="20"/>
    </location>
</feature>
<dbReference type="RefSeq" id="WP_135396383.1">
    <property type="nucleotide sequence ID" value="NZ_SRMB01000003.1"/>
</dbReference>
<feature type="compositionally biased region" description="Polar residues" evidence="1">
    <location>
        <begin position="81"/>
        <end position="91"/>
    </location>
</feature>
<dbReference type="EMBL" id="SRMB01000003">
    <property type="protein sequence ID" value="TGE26474.1"/>
    <property type="molecule type" value="Genomic_DNA"/>
</dbReference>
<dbReference type="InterPro" id="IPR012347">
    <property type="entry name" value="Ferritin-like"/>
</dbReference>
<dbReference type="InterPro" id="IPR025419">
    <property type="entry name" value="DUF4142"/>
</dbReference>
<evidence type="ECO:0000259" key="3">
    <source>
        <dbReference type="Pfam" id="PF13628"/>
    </source>
</evidence>
<feature type="compositionally biased region" description="Polar residues" evidence="1">
    <location>
        <begin position="21"/>
        <end position="36"/>
    </location>
</feature>
<proteinExistence type="predicted"/>
<keyword evidence="2" id="KW-0732">Signal</keyword>
<comment type="caution">
    <text evidence="4">The sequence shown here is derived from an EMBL/GenBank/DDBJ whole genome shotgun (WGS) entry which is preliminary data.</text>
</comment>
<evidence type="ECO:0000313" key="4">
    <source>
        <dbReference type="EMBL" id="TGE26474.1"/>
    </source>
</evidence>
<evidence type="ECO:0000256" key="2">
    <source>
        <dbReference type="SAM" id="SignalP"/>
    </source>
</evidence>
<evidence type="ECO:0000256" key="1">
    <source>
        <dbReference type="SAM" id="MobiDB-lite"/>
    </source>
</evidence>
<feature type="compositionally biased region" description="Polar residues" evidence="1">
    <location>
        <begin position="46"/>
        <end position="60"/>
    </location>
</feature>
<gene>
    <name evidence="4" type="ORF">E5K02_16920</name>
</gene>
<accession>A0A4Z0Q9T8</accession>
<keyword evidence="5" id="KW-1185">Reference proteome</keyword>
<dbReference type="Gene3D" id="1.20.1260.10">
    <property type="match status" value="1"/>
</dbReference>
<organism evidence="4 5">
    <name type="scientific">Hymenobacter metallicola</name>
    <dbReference type="NCBI Taxonomy" id="2563114"/>
    <lineage>
        <taxon>Bacteria</taxon>
        <taxon>Pseudomonadati</taxon>
        <taxon>Bacteroidota</taxon>
        <taxon>Cytophagia</taxon>
        <taxon>Cytophagales</taxon>
        <taxon>Hymenobacteraceae</taxon>
        <taxon>Hymenobacter</taxon>
    </lineage>
</organism>